<comment type="caution">
    <text evidence="10">The sequence shown here is derived from an EMBL/GenBank/DDBJ whole genome shotgun (WGS) entry which is preliminary data.</text>
</comment>
<name>A0A0P8CVK8_9GAMM</name>
<comment type="caution">
    <text evidence="7">Lacks conserved residue(s) required for the propagation of feature annotation.</text>
</comment>
<feature type="short sequence motif" description="'KMSKS' region" evidence="7">
    <location>
        <begin position="230"/>
        <end position="234"/>
    </location>
</feature>
<feature type="short sequence motif" description="'HIGH' region" evidence="7">
    <location>
        <begin position="12"/>
        <end position="22"/>
    </location>
</feature>
<dbReference type="GO" id="GO:0008270">
    <property type="term" value="F:zinc ion binding"/>
    <property type="evidence" value="ECO:0007669"/>
    <property type="project" value="InterPro"/>
</dbReference>
<dbReference type="AlphaFoldDB" id="A0A0P8CVK8"/>
<gene>
    <name evidence="7 10" type="primary">gluQ</name>
    <name evidence="10" type="ORF">HLUCCX14_14570</name>
</gene>
<evidence type="ECO:0000256" key="5">
    <source>
        <dbReference type="ARBA" id="ARBA00022840"/>
    </source>
</evidence>
<feature type="binding site" evidence="7">
    <location>
        <begin position="9"/>
        <end position="13"/>
    </location>
    <ligand>
        <name>L-glutamate</name>
        <dbReference type="ChEBI" id="CHEBI:29985"/>
    </ligand>
</feature>
<feature type="binding site" evidence="7">
    <location>
        <position position="192"/>
    </location>
    <ligand>
        <name>L-glutamate</name>
        <dbReference type="ChEBI" id="CHEBI:29985"/>
    </ligand>
</feature>
<dbReference type="InterPro" id="IPR049940">
    <property type="entry name" value="GluQ/Sye"/>
</dbReference>
<dbReference type="InterPro" id="IPR014729">
    <property type="entry name" value="Rossmann-like_a/b/a_fold"/>
</dbReference>
<organism evidence="10 11">
    <name type="scientific">Marinobacter excellens HL-55</name>
    <dbReference type="NCBI Taxonomy" id="1305731"/>
    <lineage>
        <taxon>Bacteria</taxon>
        <taxon>Pseudomonadati</taxon>
        <taxon>Pseudomonadota</taxon>
        <taxon>Gammaproteobacteria</taxon>
        <taxon>Pseudomonadales</taxon>
        <taxon>Marinobacteraceae</taxon>
        <taxon>Marinobacter</taxon>
    </lineage>
</organism>
<evidence type="ECO:0000256" key="8">
    <source>
        <dbReference type="RuleBase" id="RU363037"/>
    </source>
</evidence>
<dbReference type="STRING" id="1305731.GCA_000934705_02468"/>
<evidence type="ECO:0000256" key="7">
    <source>
        <dbReference type="HAMAP-Rule" id="MF_01428"/>
    </source>
</evidence>
<comment type="similarity">
    <text evidence="7">Belongs to the class-I aminoacyl-tRNA synthetase family. GluQ subfamily.</text>
</comment>
<dbReference type="OrthoDB" id="9807503at2"/>
<evidence type="ECO:0000256" key="2">
    <source>
        <dbReference type="ARBA" id="ARBA00022723"/>
    </source>
</evidence>
<dbReference type="InterPro" id="IPR022380">
    <property type="entry name" value="Glu-Q_tRNA(Asp)_Synthase"/>
</dbReference>
<dbReference type="Proteomes" id="UP000050416">
    <property type="component" value="Unassembled WGS sequence"/>
</dbReference>
<keyword evidence="1 7" id="KW-0436">Ligase</keyword>
<dbReference type="GO" id="GO:0006424">
    <property type="term" value="P:glutamyl-tRNA aminoacylation"/>
    <property type="evidence" value="ECO:0007669"/>
    <property type="project" value="InterPro"/>
</dbReference>
<evidence type="ECO:0000259" key="9">
    <source>
        <dbReference type="Pfam" id="PF00749"/>
    </source>
</evidence>
<sequence length="305" mass="34105">MEQPRYRGRFAPSPTGPLHFGSLVTALASWLEARCAGGDWLVRIEDLDPLREPPEATGQILRSLDCHGLFPDEPVRFQSKRHGAYQAAVEQLLSRGSAYRCRCSRKQLQQHGGYHPAHCRNGQPAASDTPYAIRFALNDEASHWHDLLLGPQQQQVRAELDDPVILRKEGFYAYQLAVVVDDIDQGITHVVRGSDLLDMTAQQQQIFRALGARPPEWLHIPVIVNEQGQKLSKQTHAPALDDHQPASNLFMALDTLGQQPPPTLQTASVEDVLAWGRCHWRRQAIALTSQQAHGIKPDTHLPPDH</sequence>
<dbReference type="PATRIC" id="fig|1305731.5.peg.1671"/>
<comment type="function">
    <text evidence="7">Catalyzes the tRNA-independent activation of glutamate in presence of ATP and the subsequent transfer of glutamate onto a tRNA(Asp). Glutamate is transferred on the 2-amino-5-(4,5-dihydroxy-2-cyclopenten-1-yl) moiety of the queuosine in the wobble position of the QUC anticodon.</text>
</comment>
<feature type="binding site" evidence="7">
    <location>
        <position position="233"/>
    </location>
    <ligand>
        <name>ATP</name>
        <dbReference type="ChEBI" id="CHEBI:30616"/>
    </ligand>
</feature>
<dbReference type="InterPro" id="IPR020058">
    <property type="entry name" value="Glu/Gln-tRNA-synth_Ib_cat-dom"/>
</dbReference>
<dbReference type="GO" id="GO:0005829">
    <property type="term" value="C:cytosol"/>
    <property type="evidence" value="ECO:0007669"/>
    <property type="project" value="TreeGrafter"/>
</dbReference>
<keyword evidence="6 7" id="KW-0030">Aminoacyl-tRNA synthetase</keyword>
<keyword evidence="8" id="KW-0648">Protein biosynthesis</keyword>
<dbReference type="EMBL" id="LJZQ01000027">
    <property type="protein sequence ID" value="KPQ27501.1"/>
    <property type="molecule type" value="Genomic_DNA"/>
</dbReference>
<dbReference type="Gene3D" id="3.40.50.620">
    <property type="entry name" value="HUPs"/>
    <property type="match status" value="1"/>
</dbReference>
<evidence type="ECO:0000313" key="11">
    <source>
        <dbReference type="Proteomes" id="UP000050416"/>
    </source>
</evidence>
<dbReference type="EC" id="6.1.1.-" evidence="7"/>
<evidence type="ECO:0000256" key="3">
    <source>
        <dbReference type="ARBA" id="ARBA00022741"/>
    </source>
</evidence>
<dbReference type="GO" id="GO:0005524">
    <property type="term" value="F:ATP binding"/>
    <property type="evidence" value="ECO:0007669"/>
    <property type="project" value="UniProtKB-KW"/>
</dbReference>
<dbReference type="InterPro" id="IPR000924">
    <property type="entry name" value="Glu/Gln-tRNA-synth"/>
</dbReference>
<feature type="binding site" evidence="7">
    <location>
        <position position="45"/>
    </location>
    <ligand>
        <name>L-glutamate</name>
        <dbReference type="ChEBI" id="CHEBI:29985"/>
    </ligand>
</feature>
<keyword evidence="3 7" id="KW-0547">Nucleotide-binding</keyword>
<dbReference type="SUPFAM" id="SSF52374">
    <property type="entry name" value="Nucleotidylyl transferase"/>
    <property type="match status" value="1"/>
</dbReference>
<accession>A0A0P8CVK8</accession>
<keyword evidence="5 7" id="KW-0067">ATP-binding</keyword>
<dbReference type="GO" id="GO:0004818">
    <property type="term" value="F:glutamate-tRNA ligase activity"/>
    <property type="evidence" value="ECO:0007669"/>
    <property type="project" value="TreeGrafter"/>
</dbReference>
<reference evidence="10 11" key="1">
    <citation type="submission" date="2015-09" db="EMBL/GenBank/DDBJ databases">
        <title>Identification and resolution of microdiversity through metagenomic sequencing of parallel consortia.</title>
        <authorList>
            <person name="Nelson W.C."/>
            <person name="Romine M.F."/>
            <person name="Lindemann S.R."/>
        </authorList>
    </citation>
    <scope>NUCLEOTIDE SEQUENCE [LARGE SCALE GENOMIC DNA]</scope>
    <source>
        <strain evidence="10">HL-55</strain>
    </source>
</reference>
<dbReference type="NCBIfam" id="NF004314">
    <property type="entry name" value="PRK05710.1-3"/>
    <property type="match status" value="1"/>
</dbReference>
<proteinExistence type="inferred from homology"/>
<keyword evidence="4" id="KW-0862">Zinc</keyword>
<dbReference type="PRINTS" id="PR00987">
    <property type="entry name" value="TRNASYNTHGLU"/>
</dbReference>
<feature type="binding site" evidence="7">
    <location>
        <position position="174"/>
    </location>
    <ligand>
        <name>L-glutamate</name>
        <dbReference type="ChEBI" id="CHEBI:29985"/>
    </ligand>
</feature>
<evidence type="ECO:0000256" key="1">
    <source>
        <dbReference type="ARBA" id="ARBA00022598"/>
    </source>
</evidence>
<evidence type="ECO:0000256" key="4">
    <source>
        <dbReference type="ARBA" id="ARBA00022833"/>
    </source>
</evidence>
<protein>
    <recommendedName>
        <fullName evidence="7">Glutamyl-Q tRNA(Asp) synthetase</fullName>
        <shortName evidence="7">Glu-Q-RSs</shortName>
        <ecNumber evidence="7">6.1.1.-</ecNumber>
    </recommendedName>
</protein>
<dbReference type="PANTHER" id="PTHR43311">
    <property type="entry name" value="GLUTAMATE--TRNA LIGASE"/>
    <property type="match status" value="1"/>
</dbReference>
<keyword evidence="2" id="KW-0479">Metal-binding</keyword>
<evidence type="ECO:0000313" key="10">
    <source>
        <dbReference type="EMBL" id="KPQ27501.1"/>
    </source>
</evidence>
<dbReference type="PANTHER" id="PTHR43311:SF1">
    <property type="entry name" value="GLUTAMYL-Q TRNA(ASP) SYNTHETASE"/>
    <property type="match status" value="1"/>
</dbReference>
<dbReference type="NCBIfam" id="TIGR03838">
    <property type="entry name" value="queuosine_YadB"/>
    <property type="match status" value="1"/>
</dbReference>
<dbReference type="Pfam" id="PF00749">
    <property type="entry name" value="tRNA-synt_1c"/>
    <property type="match status" value="1"/>
</dbReference>
<feature type="domain" description="Glutamyl/glutaminyl-tRNA synthetase class Ib catalytic" evidence="9">
    <location>
        <begin position="7"/>
        <end position="238"/>
    </location>
</feature>
<evidence type="ECO:0000256" key="6">
    <source>
        <dbReference type="ARBA" id="ARBA00023146"/>
    </source>
</evidence>
<dbReference type="GO" id="GO:0006400">
    <property type="term" value="P:tRNA modification"/>
    <property type="evidence" value="ECO:0007669"/>
    <property type="project" value="InterPro"/>
</dbReference>
<dbReference type="HAMAP" id="MF_01428">
    <property type="entry name" value="Glu_Q_tRNA_synth"/>
    <property type="match status" value="1"/>
</dbReference>